<organism evidence="2 3">
    <name type="scientific">Dreissena polymorpha</name>
    <name type="common">Zebra mussel</name>
    <name type="synonym">Mytilus polymorpha</name>
    <dbReference type="NCBI Taxonomy" id="45954"/>
    <lineage>
        <taxon>Eukaryota</taxon>
        <taxon>Metazoa</taxon>
        <taxon>Spiralia</taxon>
        <taxon>Lophotrochozoa</taxon>
        <taxon>Mollusca</taxon>
        <taxon>Bivalvia</taxon>
        <taxon>Autobranchia</taxon>
        <taxon>Heteroconchia</taxon>
        <taxon>Euheterodonta</taxon>
        <taxon>Imparidentia</taxon>
        <taxon>Neoheterodontei</taxon>
        <taxon>Myida</taxon>
        <taxon>Dreissenoidea</taxon>
        <taxon>Dreissenidae</taxon>
        <taxon>Dreissena</taxon>
    </lineage>
</organism>
<dbReference type="AlphaFoldDB" id="A0A9D4NC84"/>
<evidence type="ECO:0000313" key="3">
    <source>
        <dbReference type="Proteomes" id="UP000828390"/>
    </source>
</evidence>
<reference evidence="2" key="1">
    <citation type="journal article" date="2019" name="bioRxiv">
        <title>The Genome of the Zebra Mussel, Dreissena polymorpha: A Resource for Invasive Species Research.</title>
        <authorList>
            <person name="McCartney M.A."/>
            <person name="Auch B."/>
            <person name="Kono T."/>
            <person name="Mallez S."/>
            <person name="Zhang Y."/>
            <person name="Obille A."/>
            <person name="Becker A."/>
            <person name="Abrahante J.E."/>
            <person name="Garbe J."/>
            <person name="Badalamenti J.P."/>
            <person name="Herman A."/>
            <person name="Mangelson H."/>
            <person name="Liachko I."/>
            <person name="Sullivan S."/>
            <person name="Sone E.D."/>
            <person name="Koren S."/>
            <person name="Silverstein K.A.T."/>
            <person name="Beckman K.B."/>
            <person name="Gohl D.M."/>
        </authorList>
    </citation>
    <scope>NUCLEOTIDE SEQUENCE</scope>
    <source>
        <strain evidence="2">Duluth1</strain>
        <tissue evidence="2">Whole animal</tissue>
    </source>
</reference>
<proteinExistence type="predicted"/>
<reference evidence="2" key="2">
    <citation type="submission" date="2020-11" db="EMBL/GenBank/DDBJ databases">
        <authorList>
            <person name="McCartney M.A."/>
            <person name="Auch B."/>
            <person name="Kono T."/>
            <person name="Mallez S."/>
            <person name="Becker A."/>
            <person name="Gohl D.M."/>
            <person name="Silverstein K.A.T."/>
            <person name="Koren S."/>
            <person name="Bechman K.B."/>
            <person name="Herman A."/>
            <person name="Abrahante J.E."/>
            <person name="Garbe J."/>
        </authorList>
    </citation>
    <scope>NUCLEOTIDE SEQUENCE</scope>
    <source>
        <strain evidence="2">Duluth1</strain>
        <tissue evidence="2">Whole animal</tissue>
    </source>
</reference>
<name>A0A9D4NC84_DREPO</name>
<protein>
    <submittedName>
        <fullName evidence="2">Uncharacterized protein</fullName>
    </submittedName>
</protein>
<comment type="caution">
    <text evidence="2">The sequence shown here is derived from an EMBL/GenBank/DDBJ whole genome shotgun (WGS) entry which is preliminary data.</text>
</comment>
<keyword evidence="3" id="KW-1185">Reference proteome</keyword>
<sequence>MPPPLLRYVNFQKRVWLVEGPGTKMRVEFQVMQFTVLQTELLSSDTYNLKA</sequence>
<evidence type="ECO:0000313" key="2">
    <source>
        <dbReference type="EMBL" id="KAH3891716.1"/>
    </source>
</evidence>
<gene>
    <name evidence="1" type="ORF">DPMN_015806</name>
    <name evidence="2" type="ORF">DPMN_015822</name>
</gene>
<evidence type="ECO:0000313" key="1">
    <source>
        <dbReference type="EMBL" id="KAH3891701.1"/>
    </source>
</evidence>
<dbReference type="Proteomes" id="UP000828390">
    <property type="component" value="Unassembled WGS sequence"/>
</dbReference>
<accession>A0A9D4NC84</accession>
<dbReference type="EMBL" id="JAIWYP010000001">
    <property type="protein sequence ID" value="KAH3891716.1"/>
    <property type="molecule type" value="Genomic_DNA"/>
</dbReference>
<dbReference type="EMBL" id="JAIWYP010000001">
    <property type="protein sequence ID" value="KAH3891701.1"/>
    <property type="molecule type" value="Genomic_DNA"/>
</dbReference>